<dbReference type="PANTHER" id="PTHR34285:SF3">
    <property type="entry name" value="OS08G0510800 PROTEIN"/>
    <property type="match status" value="1"/>
</dbReference>
<proteinExistence type="predicted"/>
<feature type="compositionally biased region" description="Polar residues" evidence="1">
    <location>
        <begin position="132"/>
        <end position="143"/>
    </location>
</feature>
<dbReference type="AlphaFoldDB" id="A0A9Q0Q220"/>
<dbReference type="PANTHER" id="PTHR34285">
    <property type="entry name" value="OS08G0510800 PROTEIN"/>
    <property type="match status" value="1"/>
</dbReference>
<protein>
    <submittedName>
        <fullName evidence="2">Uncharacterized protein</fullName>
    </submittedName>
</protein>
<reference evidence="2" key="2">
    <citation type="journal article" date="2023" name="Int. J. Mol. Sci.">
        <title>De Novo Assembly and Annotation of 11 Diverse Shrub Willow (Salix) Genomes Reveals Novel Gene Organization in Sex-Linked Regions.</title>
        <authorList>
            <person name="Hyden B."/>
            <person name="Feng K."/>
            <person name="Yates T.B."/>
            <person name="Jawdy S."/>
            <person name="Cereghino C."/>
            <person name="Smart L.B."/>
            <person name="Muchero W."/>
        </authorList>
    </citation>
    <scope>NUCLEOTIDE SEQUENCE</scope>
    <source>
        <tissue evidence="2">Shoot tip</tissue>
    </source>
</reference>
<accession>A0A9Q0Q220</accession>
<comment type="caution">
    <text evidence="2">The sequence shown here is derived from an EMBL/GenBank/DDBJ whole genome shotgun (WGS) entry which is preliminary data.</text>
</comment>
<name>A0A9Q0Q220_SALPP</name>
<dbReference type="Proteomes" id="UP001151532">
    <property type="component" value="Chromosome 6"/>
</dbReference>
<reference evidence="2" key="1">
    <citation type="submission" date="2022-11" db="EMBL/GenBank/DDBJ databases">
        <authorList>
            <person name="Hyden B.L."/>
            <person name="Feng K."/>
            <person name="Yates T."/>
            <person name="Jawdy S."/>
            <person name="Smart L.B."/>
            <person name="Muchero W."/>
        </authorList>
    </citation>
    <scope>NUCLEOTIDE SEQUENCE</scope>
    <source>
        <tissue evidence="2">Shoot tip</tissue>
    </source>
</reference>
<feature type="region of interest" description="Disordered" evidence="1">
    <location>
        <begin position="131"/>
        <end position="158"/>
    </location>
</feature>
<keyword evidence="3" id="KW-1185">Reference proteome</keyword>
<gene>
    <name evidence="2" type="ORF">OIU79_011974</name>
</gene>
<evidence type="ECO:0000256" key="1">
    <source>
        <dbReference type="SAM" id="MobiDB-lite"/>
    </source>
</evidence>
<evidence type="ECO:0000313" key="2">
    <source>
        <dbReference type="EMBL" id="KAJ6698575.1"/>
    </source>
</evidence>
<feature type="compositionally biased region" description="Basic and acidic residues" evidence="1">
    <location>
        <begin position="330"/>
        <end position="343"/>
    </location>
</feature>
<dbReference type="EMBL" id="JAPFFK010000017">
    <property type="protein sequence ID" value="KAJ6698575.1"/>
    <property type="molecule type" value="Genomic_DNA"/>
</dbReference>
<evidence type="ECO:0000313" key="3">
    <source>
        <dbReference type="Proteomes" id="UP001151532"/>
    </source>
</evidence>
<feature type="region of interest" description="Disordered" evidence="1">
    <location>
        <begin position="319"/>
        <end position="343"/>
    </location>
</feature>
<dbReference type="OrthoDB" id="1926966at2759"/>
<organism evidence="2 3">
    <name type="scientific">Salix purpurea</name>
    <name type="common">Purple osier willow</name>
    <dbReference type="NCBI Taxonomy" id="77065"/>
    <lineage>
        <taxon>Eukaryota</taxon>
        <taxon>Viridiplantae</taxon>
        <taxon>Streptophyta</taxon>
        <taxon>Embryophyta</taxon>
        <taxon>Tracheophyta</taxon>
        <taxon>Spermatophyta</taxon>
        <taxon>Magnoliopsida</taxon>
        <taxon>eudicotyledons</taxon>
        <taxon>Gunneridae</taxon>
        <taxon>Pentapetalae</taxon>
        <taxon>rosids</taxon>
        <taxon>fabids</taxon>
        <taxon>Malpighiales</taxon>
        <taxon>Salicaceae</taxon>
        <taxon>Saliceae</taxon>
        <taxon>Salix</taxon>
    </lineage>
</organism>
<sequence>MKASLKFREDQNPLFRAKVPINIIGLPFQSGILAGESNELSLNLSTFFESGPSFKISYRPNDTWNPFSLVIKTGTGPFGSPVSSSMIMSAEFNLLSKGINNNNNLNPSFMLHFKPQFGDFSVKKSQSSSQVTHVTRSIQNGGVSSDDDGSTASPGPTPAVDNGVFYGKKITVLPPVTASAVAGVFSGLEVAARTKLPVRSRAVVSFRWGVRVPAEIKSGGGESTAGINFRKIPFLVMNKVGIEQVDDGDGRSKNEGATGKAGMDLGNADVAEACLGVKRQLEVLQSENGHLKRAVEGLREEIGGGKLLIGELNSGKFERNGIKSGSSGNKTERRSIDKKSVEGDVSDELKKALKGASSGVGA</sequence>